<feature type="region of interest" description="Disordered" evidence="1">
    <location>
        <begin position="78"/>
        <end position="187"/>
    </location>
</feature>
<feature type="compositionally biased region" description="Basic and acidic residues" evidence="1">
    <location>
        <begin position="552"/>
        <end position="565"/>
    </location>
</feature>
<evidence type="ECO:0000313" key="3">
    <source>
        <dbReference type="Proteomes" id="UP001610334"/>
    </source>
</evidence>
<feature type="region of interest" description="Disordered" evidence="1">
    <location>
        <begin position="545"/>
        <end position="566"/>
    </location>
</feature>
<comment type="caution">
    <text evidence="2">The sequence shown here is derived from an EMBL/GenBank/DDBJ whole genome shotgun (WGS) entry which is preliminary data.</text>
</comment>
<feature type="region of interest" description="Disordered" evidence="1">
    <location>
        <begin position="387"/>
        <end position="407"/>
    </location>
</feature>
<feature type="compositionally biased region" description="Polar residues" evidence="1">
    <location>
        <begin position="178"/>
        <end position="187"/>
    </location>
</feature>
<accession>A0ABR4HDJ4</accession>
<evidence type="ECO:0000256" key="1">
    <source>
        <dbReference type="SAM" id="MobiDB-lite"/>
    </source>
</evidence>
<feature type="compositionally biased region" description="Low complexity" evidence="1">
    <location>
        <begin position="111"/>
        <end position="120"/>
    </location>
</feature>
<keyword evidence="3" id="KW-1185">Reference proteome</keyword>
<evidence type="ECO:0000313" key="2">
    <source>
        <dbReference type="EMBL" id="KAL2813558.1"/>
    </source>
</evidence>
<feature type="region of interest" description="Disordered" evidence="1">
    <location>
        <begin position="25"/>
        <end position="45"/>
    </location>
</feature>
<feature type="compositionally biased region" description="Polar residues" evidence="1">
    <location>
        <begin position="81"/>
        <end position="99"/>
    </location>
</feature>
<reference evidence="2 3" key="1">
    <citation type="submission" date="2024-07" db="EMBL/GenBank/DDBJ databases">
        <title>Section-level genome sequencing and comparative genomics of Aspergillus sections Usti and Cavernicolus.</title>
        <authorList>
            <consortium name="Lawrence Berkeley National Laboratory"/>
            <person name="Nybo J.L."/>
            <person name="Vesth T.C."/>
            <person name="Theobald S."/>
            <person name="Frisvad J.C."/>
            <person name="Larsen T.O."/>
            <person name="Kjaerboelling I."/>
            <person name="Rothschild-Mancinelli K."/>
            <person name="Lyhne E.K."/>
            <person name="Kogle M.E."/>
            <person name="Barry K."/>
            <person name="Clum A."/>
            <person name="Na H."/>
            <person name="Ledsgaard L."/>
            <person name="Lin J."/>
            <person name="Lipzen A."/>
            <person name="Kuo A."/>
            <person name="Riley R."/>
            <person name="Mondo S."/>
            <person name="Labutti K."/>
            <person name="Haridas S."/>
            <person name="Pangalinan J."/>
            <person name="Salamov A.A."/>
            <person name="Simmons B.A."/>
            <person name="Magnuson J.K."/>
            <person name="Chen J."/>
            <person name="Drula E."/>
            <person name="Henrissat B."/>
            <person name="Wiebenga A."/>
            <person name="Lubbers R.J."/>
            <person name="Gomes A.C."/>
            <person name="Makela M.R."/>
            <person name="Stajich J."/>
            <person name="Grigoriev I.V."/>
            <person name="Mortensen U.H."/>
            <person name="De Vries R.P."/>
            <person name="Baker S.E."/>
            <person name="Andersen M.R."/>
        </authorList>
    </citation>
    <scope>NUCLEOTIDE SEQUENCE [LARGE SCALE GENOMIC DNA]</scope>
    <source>
        <strain evidence="2 3">CBS 588.65</strain>
    </source>
</reference>
<feature type="compositionally biased region" description="Acidic residues" evidence="1">
    <location>
        <begin position="146"/>
        <end position="174"/>
    </location>
</feature>
<name>A0ABR4HDJ4_9EURO</name>
<sequence>MPPKHVPAPDQGQPRVLPYDLRRKNIPYADPPAAPGEKQARTYVPRKTSAAVAAIRNEARKQAISKTPRQNVVVKKAPVMTRQQTARTVLNTARRSATPSNRLSRSRSRSVSRAASIPAAKRVRFSQVPPMASGALQPAPEPSSEANEEEDDTDDEADDDENHEDEDEDEDEELPAQATAQIPVQSRNIPVQNIGNIASSDFEAMEAHADAAAASFYVAREAYKAAQHKVQVAQARRQYMELRHDRPMTSDAEEALEEAMISADFPLEASLQLYVNKKVVARKVLSKVTCKSFNITDFQAAIDQHFYNACGLFEYNFTKCTATFKHSSNRGGTRAHDIDHLTEEEVEELLDLIEAARNRHHTGHMIVSFAVYVEYDPKAVPRAAVDTDISSPMPSSPPQAPAVAKKGRRNRTSYLQEQHEARVQVIRNVGDFQRQLMERWRCIDDNCTNRNNFCFPDPSDRSRHYNITAPQTESWASAISSSEATIHSPPIKIWQYWQSQGTITRESREPIRKSAAAARQANFDRLIELQTQNIEMTMQQQILDRVQSQQEQEERRKEIKERRQLQQDIQEQAFPPLYYNQPPASAPELFFRSPLYRGITTPRAQYNPQPAPTPTPAAPIFNNRTSSPIDTVEEDADILALFFEWKLDTTRNADQQDK</sequence>
<protein>
    <submittedName>
        <fullName evidence="2">Uncharacterized protein</fullName>
    </submittedName>
</protein>
<gene>
    <name evidence="2" type="ORF">BJX63DRAFT_394123</name>
</gene>
<proteinExistence type="predicted"/>
<feature type="region of interest" description="Disordered" evidence="1">
    <location>
        <begin position="603"/>
        <end position="628"/>
    </location>
</feature>
<dbReference type="EMBL" id="JBFXLT010000039">
    <property type="protein sequence ID" value="KAL2813558.1"/>
    <property type="molecule type" value="Genomic_DNA"/>
</dbReference>
<dbReference type="Proteomes" id="UP001610334">
    <property type="component" value="Unassembled WGS sequence"/>
</dbReference>
<organism evidence="2 3">
    <name type="scientific">Aspergillus granulosus</name>
    <dbReference type="NCBI Taxonomy" id="176169"/>
    <lineage>
        <taxon>Eukaryota</taxon>
        <taxon>Fungi</taxon>
        <taxon>Dikarya</taxon>
        <taxon>Ascomycota</taxon>
        <taxon>Pezizomycotina</taxon>
        <taxon>Eurotiomycetes</taxon>
        <taxon>Eurotiomycetidae</taxon>
        <taxon>Eurotiales</taxon>
        <taxon>Aspergillaceae</taxon>
        <taxon>Aspergillus</taxon>
        <taxon>Aspergillus subgen. Nidulantes</taxon>
    </lineage>
</organism>